<name>A0A7J5Z2C6_DISMA</name>
<dbReference type="AlphaFoldDB" id="A0A7J5Z2C6"/>
<accession>A0A7J5Z2C6</accession>
<proteinExistence type="predicted"/>
<keyword evidence="2" id="KW-1185">Reference proteome</keyword>
<dbReference type="EMBL" id="JAAKFY010000007">
    <property type="protein sequence ID" value="KAF3854458.1"/>
    <property type="molecule type" value="Genomic_DNA"/>
</dbReference>
<sequence>MEFHPHVVCQGLIWETGSSCPSSLRQHEEHIVLLQRKTGKQFEAAQKGTCAKEKEFTALVAGNHYKTYFKVAAAQCPTEFKLCKLVGHLQRLLHALCVLARGLSGHVLAASFAVQQGAQLLNPLAGL</sequence>
<comment type="caution">
    <text evidence="1">The sequence shown here is derived from an EMBL/GenBank/DDBJ whole genome shotgun (WGS) entry which is preliminary data.</text>
</comment>
<evidence type="ECO:0000313" key="1">
    <source>
        <dbReference type="EMBL" id="KAF3854458.1"/>
    </source>
</evidence>
<evidence type="ECO:0000313" key="2">
    <source>
        <dbReference type="Proteomes" id="UP000518266"/>
    </source>
</evidence>
<gene>
    <name evidence="1" type="ORF">F7725_022513</name>
</gene>
<dbReference type="Proteomes" id="UP000518266">
    <property type="component" value="Unassembled WGS sequence"/>
</dbReference>
<organism evidence="1 2">
    <name type="scientific">Dissostichus mawsoni</name>
    <name type="common">Antarctic cod</name>
    <dbReference type="NCBI Taxonomy" id="36200"/>
    <lineage>
        <taxon>Eukaryota</taxon>
        <taxon>Metazoa</taxon>
        <taxon>Chordata</taxon>
        <taxon>Craniata</taxon>
        <taxon>Vertebrata</taxon>
        <taxon>Euteleostomi</taxon>
        <taxon>Actinopterygii</taxon>
        <taxon>Neopterygii</taxon>
        <taxon>Teleostei</taxon>
        <taxon>Neoteleostei</taxon>
        <taxon>Acanthomorphata</taxon>
        <taxon>Eupercaria</taxon>
        <taxon>Perciformes</taxon>
        <taxon>Notothenioidei</taxon>
        <taxon>Nototheniidae</taxon>
        <taxon>Dissostichus</taxon>
    </lineage>
</organism>
<protein>
    <submittedName>
        <fullName evidence="1">Uncharacterized protein</fullName>
    </submittedName>
</protein>
<reference evidence="1 2" key="1">
    <citation type="submission" date="2020-03" db="EMBL/GenBank/DDBJ databases">
        <title>Dissostichus mawsoni Genome sequencing and assembly.</title>
        <authorList>
            <person name="Park H."/>
        </authorList>
    </citation>
    <scope>NUCLEOTIDE SEQUENCE [LARGE SCALE GENOMIC DNA]</scope>
    <source>
        <strain evidence="1">DM0001</strain>
        <tissue evidence="1">Muscle</tissue>
    </source>
</reference>